<dbReference type="EMBL" id="GBRH01262990">
    <property type="protein sequence ID" value="JAD34905.1"/>
    <property type="molecule type" value="Transcribed_RNA"/>
</dbReference>
<reference evidence="1" key="2">
    <citation type="journal article" date="2015" name="Data Brief">
        <title>Shoot transcriptome of the giant reed, Arundo donax.</title>
        <authorList>
            <person name="Barrero R.A."/>
            <person name="Guerrero F.D."/>
            <person name="Moolhuijzen P."/>
            <person name="Goolsby J.A."/>
            <person name="Tidwell J."/>
            <person name="Bellgard S.E."/>
            <person name="Bellgard M.I."/>
        </authorList>
    </citation>
    <scope>NUCLEOTIDE SEQUENCE</scope>
    <source>
        <tissue evidence="1">Shoot tissue taken approximately 20 cm above the soil surface</tissue>
    </source>
</reference>
<protein>
    <submittedName>
        <fullName evidence="1">Uncharacterized protein</fullName>
    </submittedName>
</protein>
<sequence>MTWLSDNRLNVFSGSLKLDILGFQLCWGERVRKFSSKEKTTA</sequence>
<organism evidence="1">
    <name type="scientific">Arundo donax</name>
    <name type="common">Giant reed</name>
    <name type="synonym">Donax arundinaceus</name>
    <dbReference type="NCBI Taxonomy" id="35708"/>
    <lineage>
        <taxon>Eukaryota</taxon>
        <taxon>Viridiplantae</taxon>
        <taxon>Streptophyta</taxon>
        <taxon>Embryophyta</taxon>
        <taxon>Tracheophyta</taxon>
        <taxon>Spermatophyta</taxon>
        <taxon>Magnoliopsida</taxon>
        <taxon>Liliopsida</taxon>
        <taxon>Poales</taxon>
        <taxon>Poaceae</taxon>
        <taxon>PACMAD clade</taxon>
        <taxon>Arundinoideae</taxon>
        <taxon>Arundineae</taxon>
        <taxon>Arundo</taxon>
    </lineage>
</organism>
<dbReference type="AlphaFoldDB" id="A0A0A8ZDS9"/>
<evidence type="ECO:0000313" key="1">
    <source>
        <dbReference type="EMBL" id="JAD34905.1"/>
    </source>
</evidence>
<reference evidence="1" key="1">
    <citation type="submission" date="2014-09" db="EMBL/GenBank/DDBJ databases">
        <authorList>
            <person name="Magalhaes I.L.F."/>
            <person name="Oliveira U."/>
            <person name="Santos F.R."/>
            <person name="Vidigal T.H.D.A."/>
            <person name="Brescovit A.D."/>
            <person name="Santos A.J."/>
        </authorList>
    </citation>
    <scope>NUCLEOTIDE SEQUENCE</scope>
    <source>
        <tissue evidence="1">Shoot tissue taken approximately 20 cm above the soil surface</tissue>
    </source>
</reference>
<name>A0A0A8ZDS9_ARUDO</name>
<proteinExistence type="predicted"/>
<accession>A0A0A8ZDS9</accession>